<reference evidence="9 10" key="1">
    <citation type="journal article" date="2020" name="Cell Host Microbe">
        <title>Functional and Genomic Variation between Human-Derived Isolates of Lachnospiraceae Reveals Inter- and Intra-Species Diversity.</title>
        <authorList>
            <person name="Sorbara M.T."/>
            <person name="Littmann E.R."/>
            <person name="Fontana E."/>
            <person name="Moody T.U."/>
            <person name="Kohout C.E."/>
            <person name="Gjonbalaj M."/>
            <person name="Eaton V."/>
            <person name="Seok R."/>
            <person name="Leiner I.M."/>
            <person name="Pamer E.G."/>
        </authorList>
    </citation>
    <scope>NUCLEOTIDE SEQUENCE [LARGE SCALE GENOMIC DNA]</scope>
    <source>
        <strain evidence="9 10">MSK.17.74</strain>
    </source>
</reference>
<dbReference type="InterPro" id="IPR041931">
    <property type="entry name" value="DNA_pol3_alpha_thumb_dom"/>
</dbReference>
<dbReference type="Gene3D" id="3.20.20.140">
    <property type="entry name" value="Metal-dependent hydrolases"/>
    <property type="match status" value="1"/>
</dbReference>
<evidence type="ECO:0000256" key="7">
    <source>
        <dbReference type="SAM" id="Coils"/>
    </source>
</evidence>
<dbReference type="EC" id="2.7.7.7" evidence="1"/>
<dbReference type="InterPro" id="IPR029460">
    <property type="entry name" value="DNAPol_HHH"/>
</dbReference>
<keyword evidence="2" id="KW-0808">Transferase</keyword>
<evidence type="ECO:0000259" key="8">
    <source>
        <dbReference type="SMART" id="SM00481"/>
    </source>
</evidence>
<dbReference type="SUPFAM" id="SSF89550">
    <property type="entry name" value="PHP domain-like"/>
    <property type="match status" value="1"/>
</dbReference>
<dbReference type="InterPro" id="IPR040982">
    <property type="entry name" value="DNA_pol3_finger"/>
</dbReference>
<dbReference type="RefSeq" id="WP_173769190.1">
    <property type="nucleotide sequence ID" value="NZ_JAAITS010000004.1"/>
</dbReference>
<dbReference type="InterPro" id="IPR011708">
    <property type="entry name" value="DNA_pol3_alpha_NTPase_dom"/>
</dbReference>
<evidence type="ECO:0000256" key="2">
    <source>
        <dbReference type="ARBA" id="ARBA00022679"/>
    </source>
</evidence>
<dbReference type="Gene3D" id="1.10.10.1600">
    <property type="entry name" value="Bacterial DNA polymerase III alpha subunit, thumb domain"/>
    <property type="match status" value="1"/>
</dbReference>
<dbReference type="SMART" id="SM00481">
    <property type="entry name" value="POLIIIAc"/>
    <property type="match status" value="1"/>
</dbReference>
<organism evidence="9 10">
    <name type="scientific">Blautia faecis</name>
    <dbReference type="NCBI Taxonomy" id="871665"/>
    <lineage>
        <taxon>Bacteria</taxon>
        <taxon>Bacillati</taxon>
        <taxon>Bacillota</taxon>
        <taxon>Clostridia</taxon>
        <taxon>Lachnospirales</taxon>
        <taxon>Lachnospiraceae</taxon>
        <taxon>Blautia</taxon>
    </lineage>
</organism>
<keyword evidence="3" id="KW-0548">Nucleotidyltransferase</keyword>
<dbReference type="Pfam" id="PF07733">
    <property type="entry name" value="DNA_pol3_alpha"/>
    <property type="match status" value="1"/>
</dbReference>
<protein>
    <recommendedName>
        <fullName evidence="1">DNA-directed DNA polymerase</fullName>
        <ecNumber evidence="1">2.7.7.7</ecNumber>
    </recommendedName>
</protein>
<proteinExistence type="predicted"/>
<dbReference type="InterPro" id="IPR004805">
    <property type="entry name" value="DnaE2/DnaE/PolC"/>
</dbReference>
<dbReference type="PANTHER" id="PTHR32294:SF0">
    <property type="entry name" value="DNA POLYMERASE III SUBUNIT ALPHA"/>
    <property type="match status" value="1"/>
</dbReference>
<dbReference type="InterPro" id="IPR003141">
    <property type="entry name" value="Pol/His_phosphatase_N"/>
</dbReference>
<keyword evidence="7" id="KW-0175">Coiled coil</keyword>
<dbReference type="NCBIfam" id="TIGR00594">
    <property type="entry name" value="polc"/>
    <property type="match status" value="1"/>
</dbReference>
<keyword evidence="10" id="KW-1185">Reference proteome</keyword>
<sequence>MYSSLHMHTAQGSLLDSILKVPEAVKFAKDNGMKAMAITDHGSMSNIVNFVKECKKQGIKPIIGNEIYEVDDMTWKADTKDYKQPRYHMVLLARTQQGYKNLLKITSVSRTEGLYKKPRIDMKYIKDNNLGKGIICLTACQAGRLSRYLTDGRYKEAEQFIQDIKDIFDYVVCELQSHTTEAQAEANKLIFDFANKHNLPYTITTDAHMLSDSLIDSHAMFVEIGEGREVGESYVDCYLQKESEIYQKLSCQFPKAVIDRGLQESNNIASVIDNIDIGLNKGNIMPKVKIDGPYKNHEEYLRYLVFKTFEEKFGHMSKEDQDERKKRLETELPVLYAVDYTDYFIMLYMLAKEARRRKIPIGYSRGSGANCLCLFMLNVTQIDSVRWGLDFSRFANLGRKSMADFDWDISKRRRKEMVEISEELFGKENVAPICTFNSLSTKVAIRDIGKVLDEKEDSPYYKQIPYKLRDDVAKMIPTIKTLNDLGEEEEKDVLLKDILSKNPKLDEIYNKFPLWFKYVMDVEGLPKSMGRHAAGTLITPTPVTDYAPLCYDKERNIMIEFEMHNAMDDLGLIKMDYLGLETLDIIDDTLNMAGITWEDVDINHLNLSDKDVYDQVYKPGYTVGIFQMESAEARRMCIEAKADNVEDIIVVNAANRPGTKDSFPIYCQNKLHPESAQTMHEDLKTLFITTQGVLLYQEEALQLFRYAGFPEEDIDNARRAISKKLKDKMAGLEKDFRAGLKKKNWTENELSEIWQLMLKQSEYCFNRGHAVAYGLLSYLTAYLKVHYTVYFMAALLTSKSDKVEKISIVINDCKRLGIKVSPPNVNKSNKSFTAIAENNEILFGLLAVKGLGDSIVDKIIELRPYKNLNDFIEKVQDKTAIITLIKAGGIPTKNKMSTLKKYADSTFVRKEYKPVTTTPSPYSKLIPFGLNVEDYRDGKKVNKEKLLNDYNEIKEKKFLEEQNIKYKKHMEDFQEKYAKDEYLWEFDTLSMFLTNDPLKDAYKYTKIDWDLVMDGDKTVLFCVIVDVKRKKDKNGNQFAYLDLYTPYGIIEATIWSSQLKEYSDYIKKGSCLAILGRKREEHFFVEKIKTYNMWLEQMRKKGAKV</sequence>
<accession>A0ABX2H3P7</accession>
<dbReference type="Pfam" id="PF14579">
    <property type="entry name" value="HHH_6"/>
    <property type="match status" value="1"/>
</dbReference>
<keyword evidence="4" id="KW-0235">DNA replication</keyword>
<dbReference type="InterPro" id="IPR004013">
    <property type="entry name" value="PHP_dom"/>
</dbReference>
<dbReference type="InterPro" id="IPR016195">
    <property type="entry name" value="Pol/histidinol_Pase-like"/>
</dbReference>
<dbReference type="Pfam" id="PF17657">
    <property type="entry name" value="DNA_pol3_finger"/>
    <property type="match status" value="1"/>
</dbReference>
<dbReference type="Pfam" id="PF02811">
    <property type="entry name" value="PHP"/>
    <property type="match status" value="1"/>
</dbReference>
<feature type="domain" description="Polymerase/histidinol phosphatase N-terminal" evidence="8">
    <location>
        <begin position="5"/>
        <end position="71"/>
    </location>
</feature>
<evidence type="ECO:0000256" key="5">
    <source>
        <dbReference type="ARBA" id="ARBA00022932"/>
    </source>
</evidence>
<dbReference type="Gene3D" id="1.10.150.870">
    <property type="match status" value="1"/>
</dbReference>
<dbReference type="EMBL" id="JAAITS010000004">
    <property type="protein sequence ID" value="NSG84208.1"/>
    <property type="molecule type" value="Genomic_DNA"/>
</dbReference>
<evidence type="ECO:0000256" key="1">
    <source>
        <dbReference type="ARBA" id="ARBA00012417"/>
    </source>
</evidence>
<gene>
    <name evidence="9" type="ORF">G5B17_01860</name>
</gene>
<name>A0ABX2H3P7_9FIRM</name>
<evidence type="ECO:0000313" key="9">
    <source>
        <dbReference type="EMBL" id="NSG84208.1"/>
    </source>
</evidence>
<comment type="caution">
    <text evidence="9">The sequence shown here is derived from an EMBL/GenBank/DDBJ whole genome shotgun (WGS) entry which is preliminary data.</text>
</comment>
<evidence type="ECO:0000313" key="10">
    <source>
        <dbReference type="Proteomes" id="UP001644719"/>
    </source>
</evidence>
<comment type="catalytic activity">
    <reaction evidence="6">
        <text>DNA(n) + a 2'-deoxyribonucleoside 5'-triphosphate = DNA(n+1) + diphosphate</text>
        <dbReference type="Rhea" id="RHEA:22508"/>
        <dbReference type="Rhea" id="RHEA-COMP:17339"/>
        <dbReference type="Rhea" id="RHEA-COMP:17340"/>
        <dbReference type="ChEBI" id="CHEBI:33019"/>
        <dbReference type="ChEBI" id="CHEBI:61560"/>
        <dbReference type="ChEBI" id="CHEBI:173112"/>
        <dbReference type="EC" id="2.7.7.7"/>
    </reaction>
</comment>
<dbReference type="CDD" id="cd04485">
    <property type="entry name" value="DnaE_OBF"/>
    <property type="match status" value="1"/>
</dbReference>
<evidence type="ECO:0000256" key="4">
    <source>
        <dbReference type="ARBA" id="ARBA00022705"/>
    </source>
</evidence>
<feature type="coiled-coil region" evidence="7">
    <location>
        <begin position="936"/>
        <end position="976"/>
    </location>
</feature>
<evidence type="ECO:0000256" key="3">
    <source>
        <dbReference type="ARBA" id="ARBA00022695"/>
    </source>
</evidence>
<evidence type="ECO:0000256" key="6">
    <source>
        <dbReference type="ARBA" id="ARBA00049244"/>
    </source>
</evidence>
<dbReference type="Proteomes" id="UP001644719">
    <property type="component" value="Unassembled WGS sequence"/>
</dbReference>
<keyword evidence="5" id="KW-0239">DNA-directed DNA polymerase</keyword>
<dbReference type="PANTHER" id="PTHR32294">
    <property type="entry name" value="DNA POLYMERASE III SUBUNIT ALPHA"/>
    <property type="match status" value="1"/>
</dbReference>